<proteinExistence type="predicted"/>
<evidence type="ECO:0000313" key="2">
    <source>
        <dbReference type="EMBL" id="EFN66093.1"/>
    </source>
</evidence>
<dbReference type="EMBL" id="GL440262">
    <property type="protein sequence ID" value="EFN66093.1"/>
    <property type="molecule type" value="Genomic_DNA"/>
</dbReference>
<feature type="region of interest" description="Disordered" evidence="1">
    <location>
        <begin position="67"/>
        <end position="100"/>
    </location>
</feature>
<sequence>MQYSQTWLRSQGTAHLIPLKEVSHLPNYSQYFPIFLNYPDSKRVCLTYRGGSQSVASYEDLSSSSFSSASRASLDARSSPTPSYGAENMMVFPGDSSGSI</sequence>
<organism evidence="3">
    <name type="scientific">Camponotus floridanus</name>
    <name type="common">Florida carpenter ant</name>
    <dbReference type="NCBI Taxonomy" id="104421"/>
    <lineage>
        <taxon>Eukaryota</taxon>
        <taxon>Metazoa</taxon>
        <taxon>Ecdysozoa</taxon>
        <taxon>Arthropoda</taxon>
        <taxon>Hexapoda</taxon>
        <taxon>Insecta</taxon>
        <taxon>Pterygota</taxon>
        <taxon>Neoptera</taxon>
        <taxon>Endopterygota</taxon>
        <taxon>Hymenoptera</taxon>
        <taxon>Apocrita</taxon>
        <taxon>Aculeata</taxon>
        <taxon>Formicoidea</taxon>
        <taxon>Formicidae</taxon>
        <taxon>Formicinae</taxon>
        <taxon>Camponotus</taxon>
    </lineage>
</organism>
<protein>
    <submittedName>
        <fullName evidence="2">Uncharacterized protein</fullName>
    </submittedName>
</protein>
<name>E2AKF1_CAMFO</name>
<dbReference type="InParanoid" id="E2AKF1"/>
<gene>
    <name evidence="2" type="ORF">EAG_15383</name>
</gene>
<dbReference type="AlphaFoldDB" id="E2AKF1"/>
<dbReference type="Proteomes" id="UP000000311">
    <property type="component" value="Unassembled WGS sequence"/>
</dbReference>
<reference evidence="2 3" key="1">
    <citation type="journal article" date="2010" name="Science">
        <title>Genomic comparison of the ants Camponotus floridanus and Harpegnathos saltator.</title>
        <authorList>
            <person name="Bonasio R."/>
            <person name="Zhang G."/>
            <person name="Ye C."/>
            <person name="Mutti N.S."/>
            <person name="Fang X."/>
            <person name="Qin N."/>
            <person name="Donahue G."/>
            <person name="Yang P."/>
            <person name="Li Q."/>
            <person name="Li C."/>
            <person name="Zhang P."/>
            <person name="Huang Z."/>
            <person name="Berger S.L."/>
            <person name="Reinberg D."/>
            <person name="Wang J."/>
            <person name="Liebig J."/>
        </authorList>
    </citation>
    <scope>NUCLEOTIDE SEQUENCE [LARGE SCALE GENOMIC DNA]</scope>
    <source>
        <strain evidence="3">C129</strain>
    </source>
</reference>
<feature type="compositionally biased region" description="Low complexity" evidence="1">
    <location>
        <begin position="67"/>
        <end position="79"/>
    </location>
</feature>
<evidence type="ECO:0000256" key="1">
    <source>
        <dbReference type="SAM" id="MobiDB-lite"/>
    </source>
</evidence>
<evidence type="ECO:0000313" key="3">
    <source>
        <dbReference type="Proteomes" id="UP000000311"/>
    </source>
</evidence>
<accession>E2AKF1</accession>
<keyword evidence="3" id="KW-1185">Reference proteome</keyword>